<proteinExistence type="predicted"/>
<accession>A0A1W1ZBC0</accession>
<protein>
    <submittedName>
        <fullName evidence="1">Uncharacterized protein</fullName>
    </submittedName>
</protein>
<dbReference type="RefSeq" id="WP_217805875.1">
    <property type="nucleotide sequence ID" value="NZ_CP155572.1"/>
</dbReference>
<sequence>MYCIKVRAGTSSAKPTCDDIGILGSTDILAVDQAGIDLIYQMPADQRRDIAERIESRGGLHQLEYMNTLGMGSREYNLVEI</sequence>
<gene>
    <name evidence="1" type="ORF">SAMN04488500_103160</name>
</gene>
<evidence type="ECO:0000313" key="2">
    <source>
        <dbReference type="Proteomes" id="UP000192738"/>
    </source>
</evidence>
<name>A0A1W1ZBC0_9FIRM</name>
<organism evidence="1 2">
    <name type="scientific">Sporomusa malonica</name>
    <dbReference type="NCBI Taxonomy" id="112901"/>
    <lineage>
        <taxon>Bacteria</taxon>
        <taxon>Bacillati</taxon>
        <taxon>Bacillota</taxon>
        <taxon>Negativicutes</taxon>
        <taxon>Selenomonadales</taxon>
        <taxon>Sporomusaceae</taxon>
        <taxon>Sporomusa</taxon>
    </lineage>
</organism>
<evidence type="ECO:0000313" key="1">
    <source>
        <dbReference type="EMBL" id="SMC45710.1"/>
    </source>
</evidence>
<dbReference type="STRING" id="112901.SAMN04488500_103160"/>
<keyword evidence="2" id="KW-1185">Reference proteome</keyword>
<reference evidence="1 2" key="1">
    <citation type="submission" date="2017-04" db="EMBL/GenBank/DDBJ databases">
        <authorList>
            <person name="Afonso C.L."/>
            <person name="Miller P.J."/>
            <person name="Scott M.A."/>
            <person name="Spackman E."/>
            <person name="Goraichik I."/>
            <person name="Dimitrov K.M."/>
            <person name="Suarez D.L."/>
            <person name="Swayne D.E."/>
        </authorList>
    </citation>
    <scope>NUCLEOTIDE SEQUENCE [LARGE SCALE GENOMIC DNA]</scope>
    <source>
        <strain evidence="1 2">DSM 5090</strain>
    </source>
</reference>
<dbReference type="Proteomes" id="UP000192738">
    <property type="component" value="Unassembled WGS sequence"/>
</dbReference>
<dbReference type="EMBL" id="FWXI01000003">
    <property type="protein sequence ID" value="SMC45710.1"/>
    <property type="molecule type" value="Genomic_DNA"/>
</dbReference>
<dbReference type="AlphaFoldDB" id="A0A1W1ZBC0"/>